<evidence type="ECO:0000256" key="1">
    <source>
        <dbReference type="SAM" id="MobiDB-lite"/>
    </source>
</evidence>
<dbReference type="RefSeq" id="WP_281841131.1">
    <property type="nucleotide sequence ID" value="NZ_BROH01000002.1"/>
</dbReference>
<sequence>MEFYAFSPRLPYAAAAEPGPQRADMVTKIAPSDDARGTGADSRNHTAPDERAAGLRAAAALRHEMERRGLPAGPPPAFRMNLLETEAGVSRVIARLEAARAQERDGKAVKLPDEAPAPAMPARSGATQPAAQQS</sequence>
<feature type="compositionally biased region" description="Polar residues" evidence="1">
    <location>
        <begin position="125"/>
        <end position="134"/>
    </location>
</feature>
<keyword evidence="3" id="KW-1185">Reference proteome</keyword>
<proteinExistence type="predicted"/>
<dbReference type="Proteomes" id="UP001144205">
    <property type="component" value="Unassembled WGS sequence"/>
</dbReference>
<feature type="compositionally biased region" description="Basic and acidic residues" evidence="1">
    <location>
        <begin position="100"/>
        <end position="113"/>
    </location>
</feature>
<feature type="region of interest" description="Disordered" evidence="1">
    <location>
        <begin position="17"/>
        <end position="51"/>
    </location>
</feature>
<feature type="compositionally biased region" description="Basic and acidic residues" evidence="1">
    <location>
        <begin position="31"/>
        <end position="51"/>
    </location>
</feature>
<feature type="region of interest" description="Disordered" evidence="1">
    <location>
        <begin position="100"/>
        <end position="134"/>
    </location>
</feature>
<organism evidence="2 3">
    <name type="scientific">Sinisalibacter aestuarii</name>
    <dbReference type="NCBI Taxonomy" id="2949426"/>
    <lineage>
        <taxon>Bacteria</taxon>
        <taxon>Pseudomonadati</taxon>
        <taxon>Pseudomonadota</taxon>
        <taxon>Alphaproteobacteria</taxon>
        <taxon>Rhodobacterales</taxon>
        <taxon>Roseobacteraceae</taxon>
        <taxon>Sinisalibacter</taxon>
    </lineage>
</organism>
<protein>
    <submittedName>
        <fullName evidence="2">Uncharacterized protein</fullName>
    </submittedName>
</protein>
<evidence type="ECO:0000313" key="2">
    <source>
        <dbReference type="EMBL" id="GKY87149.1"/>
    </source>
</evidence>
<evidence type="ECO:0000313" key="3">
    <source>
        <dbReference type="Proteomes" id="UP001144205"/>
    </source>
</evidence>
<name>A0ABQ5LQ66_9RHOB</name>
<reference evidence="2" key="1">
    <citation type="journal article" date="2023" name="Int. J. Syst. Evol. Microbiol.">
        <title>Sinisalibacter aestuarii sp. nov., isolated from estuarine sediment of the Arakawa River.</title>
        <authorList>
            <person name="Arafat S.T."/>
            <person name="Hirano S."/>
            <person name="Sato A."/>
            <person name="Takeuchi K."/>
            <person name="Yasuda T."/>
            <person name="Terahara T."/>
            <person name="Hamada M."/>
            <person name="Kobayashi T."/>
        </authorList>
    </citation>
    <scope>NUCLEOTIDE SEQUENCE</scope>
    <source>
        <strain evidence="2">B-399</strain>
    </source>
</reference>
<accession>A0ABQ5LQ66</accession>
<dbReference type="EMBL" id="BROH01000002">
    <property type="protein sequence ID" value="GKY87149.1"/>
    <property type="molecule type" value="Genomic_DNA"/>
</dbReference>
<comment type="caution">
    <text evidence="2">The sequence shown here is derived from an EMBL/GenBank/DDBJ whole genome shotgun (WGS) entry which is preliminary data.</text>
</comment>
<gene>
    <name evidence="2" type="ORF">STA1M1_10180</name>
</gene>